<feature type="non-terminal residue" evidence="2">
    <location>
        <position position="1"/>
    </location>
</feature>
<keyword evidence="3" id="KW-1185">Reference proteome</keyword>
<dbReference type="SUPFAM" id="SSF56801">
    <property type="entry name" value="Acetyl-CoA synthetase-like"/>
    <property type="match status" value="1"/>
</dbReference>
<evidence type="ECO:0000259" key="1">
    <source>
        <dbReference type="Pfam" id="PF00501"/>
    </source>
</evidence>
<comment type="caution">
    <text evidence="2">The sequence shown here is derived from an EMBL/GenBank/DDBJ whole genome shotgun (WGS) entry which is preliminary data.</text>
</comment>
<dbReference type="Proteomes" id="UP000800981">
    <property type="component" value="Unassembled WGS sequence"/>
</dbReference>
<dbReference type="InterPro" id="IPR020845">
    <property type="entry name" value="AMP-binding_CS"/>
</dbReference>
<dbReference type="PANTHER" id="PTHR45527">
    <property type="entry name" value="NONRIBOSOMAL PEPTIDE SYNTHETASE"/>
    <property type="match status" value="1"/>
</dbReference>
<evidence type="ECO:0000313" key="2">
    <source>
        <dbReference type="EMBL" id="NHC16632.1"/>
    </source>
</evidence>
<sequence length="294" mass="29317">SAADTAALAAWNDTAVGVPATTLAALFEEQAARTPHAPALVDAGAPGRPTLTYAELDARANRLAHVLREQGVGAAGAEHVVALALGRSAASVVGSLAVVKAGAAYLPVDPDYPRERIAYMLGDAAPVVVVTTAALAASVAEASPTARALLLDAPDVAARLAAAPATAPARLTHPASPAYVIYTSGSTGEPKGVVVPHAGIAAFAASEVDRFAVDATSRVLQFSSPSFDASVLELCMTFAAGAALVVPPAGALAGEPLAEALRDQRITHALIPPAALASVPPVELPDFATLVVGG</sequence>
<feature type="domain" description="AMP-dependent synthetase/ligase" evidence="1">
    <location>
        <begin position="27"/>
        <end position="279"/>
    </location>
</feature>
<name>A0ABX0H037_9ACTN</name>
<accession>A0ABX0H037</accession>
<dbReference type="PROSITE" id="PS00455">
    <property type="entry name" value="AMP_BINDING"/>
    <property type="match status" value="1"/>
</dbReference>
<dbReference type="Gene3D" id="3.40.50.980">
    <property type="match status" value="2"/>
</dbReference>
<dbReference type="EMBL" id="JAANNP010000252">
    <property type="protein sequence ID" value="NHC16632.1"/>
    <property type="molecule type" value="Genomic_DNA"/>
</dbReference>
<gene>
    <name evidence="2" type="ORF">G9H71_22895</name>
</gene>
<reference evidence="2 3" key="1">
    <citation type="submission" date="2020-03" db="EMBL/GenBank/DDBJ databases">
        <title>Two novel Motilibacter sp.</title>
        <authorList>
            <person name="Liu S."/>
        </authorList>
    </citation>
    <scope>NUCLEOTIDE SEQUENCE [LARGE SCALE GENOMIC DNA]</scope>
    <source>
        <strain evidence="2 3">E257</strain>
    </source>
</reference>
<protein>
    <submittedName>
        <fullName evidence="2">AMP-binding protein</fullName>
    </submittedName>
</protein>
<dbReference type="Pfam" id="PF00501">
    <property type="entry name" value="AMP-binding"/>
    <property type="match status" value="1"/>
</dbReference>
<organism evidence="2 3">
    <name type="scientific">Motilibacter deserti</name>
    <dbReference type="NCBI Taxonomy" id="2714956"/>
    <lineage>
        <taxon>Bacteria</taxon>
        <taxon>Bacillati</taxon>
        <taxon>Actinomycetota</taxon>
        <taxon>Actinomycetes</taxon>
        <taxon>Motilibacterales</taxon>
        <taxon>Motilibacteraceae</taxon>
        <taxon>Motilibacter</taxon>
    </lineage>
</organism>
<evidence type="ECO:0000313" key="3">
    <source>
        <dbReference type="Proteomes" id="UP000800981"/>
    </source>
</evidence>
<feature type="non-terminal residue" evidence="2">
    <location>
        <position position="294"/>
    </location>
</feature>
<dbReference type="RefSeq" id="WP_166285031.1">
    <property type="nucleotide sequence ID" value="NZ_JAANNP010000252.1"/>
</dbReference>
<dbReference type="InterPro" id="IPR000873">
    <property type="entry name" value="AMP-dep_synth/lig_dom"/>
</dbReference>
<proteinExistence type="predicted"/>
<dbReference type="PANTHER" id="PTHR45527:SF1">
    <property type="entry name" value="FATTY ACID SYNTHASE"/>
    <property type="match status" value="1"/>
</dbReference>